<dbReference type="Gene3D" id="3.40.50.150">
    <property type="entry name" value="Vaccinia Virus protein VP39"/>
    <property type="match status" value="1"/>
</dbReference>
<gene>
    <name evidence="5" type="ORF">VM1G_01009</name>
</gene>
<keyword evidence="3" id="KW-0808">Transferase</keyword>
<dbReference type="SMR" id="A0A194VL26"/>
<dbReference type="Proteomes" id="UP000078559">
    <property type="component" value="Chromosome 1"/>
</dbReference>
<dbReference type="AlphaFoldDB" id="A0A194VL26"/>
<dbReference type="PANTHER" id="PTHR44942:SF4">
    <property type="entry name" value="METHYLTRANSFERASE TYPE 11 DOMAIN-CONTAINING PROTEIN"/>
    <property type="match status" value="1"/>
</dbReference>
<name>A0A194VL26_CYTMA</name>
<dbReference type="GO" id="GO:0032259">
    <property type="term" value="P:methylation"/>
    <property type="evidence" value="ECO:0007669"/>
    <property type="project" value="UniProtKB-KW"/>
</dbReference>
<evidence type="ECO:0000313" key="6">
    <source>
        <dbReference type="Proteomes" id="UP000078559"/>
    </source>
</evidence>
<proteinExistence type="inferred from homology"/>
<evidence type="ECO:0000256" key="2">
    <source>
        <dbReference type="ARBA" id="ARBA00022603"/>
    </source>
</evidence>
<dbReference type="OrthoDB" id="10027013at2759"/>
<evidence type="ECO:0000256" key="3">
    <source>
        <dbReference type="ARBA" id="ARBA00022679"/>
    </source>
</evidence>
<comment type="similarity">
    <text evidence="1">Belongs to the methyltransferase superfamily.</text>
</comment>
<dbReference type="CDD" id="cd02440">
    <property type="entry name" value="AdoMet_MTases"/>
    <property type="match status" value="1"/>
</dbReference>
<keyword evidence="2 5" id="KW-0489">Methyltransferase</keyword>
<feature type="domain" description="Methyltransferase type 11" evidence="4">
    <location>
        <begin position="49"/>
        <end position="141"/>
    </location>
</feature>
<dbReference type="PANTHER" id="PTHR44942">
    <property type="entry name" value="METHYLTRANSF_11 DOMAIN-CONTAINING PROTEIN"/>
    <property type="match status" value="1"/>
</dbReference>
<evidence type="ECO:0000259" key="4">
    <source>
        <dbReference type="Pfam" id="PF08241"/>
    </source>
</evidence>
<dbReference type="Pfam" id="PF08241">
    <property type="entry name" value="Methyltransf_11"/>
    <property type="match status" value="1"/>
</dbReference>
<dbReference type="InterPro" id="IPR013216">
    <property type="entry name" value="Methyltransf_11"/>
</dbReference>
<sequence length="305" mass="33801">METNGKIFAQDKNFWNSYLKGRPQPPEAFFNRIFGYHESQGGTFGTVHDAGAGNGPYSQQLRSRFSHVIVSDIVPENVELARSRLGTDGFSYRAARVEEADDIPAGSVDMVFAANVMHFPDQQAAVAAVARQLRPGGTFACSLFGPARFEDAALQDLWTRISHQGGRELLRGADRPGETIRVMARTQDRYNVAPLDTEVFLPGARRVHLNMGRGGIVGLLPPEEAHRNTEPDYSGPDDVEIFEDEEGWSFETDLDGVKEHINSFPFVAGHPEALAGLFRELEDMLGDGRLVRGYWPAKIILATRR</sequence>
<dbReference type="EMBL" id="CM003098">
    <property type="protein sequence ID" value="KUI64702.1"/>
    <property type="molecule type" value="Genomic_DNA"/>
</dbReference>
<dbReference type="InterPro" id="IPR029063">
    <property type="entry name" value="SAM-dependent_MTases_sf"/>
</dbReference>
<protein>
    <submittedName>
        <fullName evidence="5">Methyltransferase Mb3374</fullName>
    </submittedName>
</protein>
<dbReference type="GO" id="GO:0008757">
    <property type="term" value="F:S-adenosylmethionine-dependent methyltransferase activity"/>
    <property type="evidence" value="ECO:0007669"/>
    <property type="project" value="InterPro"/>
</dbReference>
<dbReference type="SUPFAM" id="SSF53335">
    <property type="entry name" value="S-adenosyl-L-methionine-dependent methyltransferases"/>
    <property type="match status" value="1"/>
</dbReference>
<organism evidence="5 6">
    <name type="scientific">Cytospora mali</name>
    <name type="common">Apple Valsa canker fungus</name>
    <name type="synonym">Valsa mali</name>
    <dbReference type="NCBI Taxonomy" id="578113"/>
    <lineage>
        <taxon>Eukaryota</taxon>
        <taxon>Fungi</taxon>
        <taxon>Dikarya</taxon>
        <taxon>Ascomycota</taxon>
        <taxon>Pezizomycotina</taxon>
        <taxon>Sordariomycetes</taxon>
        <taxon>Sordariomycetidae</taxon>
        <taxon>Diaporthales</taxon>
        <taxon>Cytosporaceae</taxon>
        <taxon>Cytospora</taxon>
    </lineage>
</organism>
<dbReference type="InterPro" id="IPR051052">
    <property type="entry name" value="Diverse_substrate_MTase"/>
</dbReference>
<reference evidence="5" key="1">
    <citation type="submission" date="2014-12" db="EMBL/GenBank/DDBJ databases">
        <title>Genome Sequence of Valsa Canker Pathogens Uncovers a Specific Adaption of Colonization on Woody Bark.</title>
        <authorList>
            <person name="Yin Z."/>
            <person name="Liu H."/>
            <person name="Gao X."/>
            <person name="Li Z."/>
            <person name="Song N."/>
            <person name="Ke X."/>
            <person name="Dai Q."/>
            <person name="Wu Y."/>
            <person name="Sun Y."/>
            <person name="Xu J.-R."/>
            <person name="Kang Z.K."/>
            <person name="Wang L."/>
            <person name="Huang L."/>
        </authorList>
    </citation>
    <scope>NUCLEOTIDE SEQUENCE [LARGE SCALE GENOMIC DNA]</scope>
    <source>
        <strain evidence="5">03-8</strain>
    </source>
</reference>
<evidence type="ECO:0000313" key="5">
    <source>
        <dbReference type="EMBL" id="KUI64702.1"/>
    </source>
</evidence>
<accession>A0A194VL26</accession>
<keyword evidence="6" id="KW-1185">Reference proteome</keyword>
<evidence type="ECO:0000256" key="1">
    <source>
        <dbReference type="ARBA" id="ARBA00008361"/>
    </source>
</evidence>